<evidence type="ECO:0000256" key="8">
    <source>
        <dbReference type="ARBA" id="ARBA00066884"/>
    </source>
</evidence>
<evidence type="ECO:0000256" key="5">
    <source>
        <dbReference type="ARBA" id="ARBA00052218"/>
    </source>
</evidence>
<dbReference type="SMART" id="SM00450">
    <property type="entry name" value="RHOD"/>
    <property type="match status" value="1"/>
</dbReference>
<keyword evidence="4" id="KW-0067">ATP-binding</keyword>
<sequence>MALSLQEFRRYDRQILLPELGVEGQEKLKQAKVLVVGCGGLGSPILLYLAAAGVGTLGIIEDDKISLSNLQRQILYTSDKVGKSKIHEAERRLQALNPLVNIIKHGVRLSAINALALIKNYDLVVDGTDNFPTRYLVNDACVILGKPFVYGAIHRFEGQIALFNYKGSSTYRDLFPTPPPPEQAPNCSEAGVLGVLPGIIGSMQALEAIKAITEIGEPLAGKLYMLDTLSMQSRTLKVPKIPDAPAIEKLIDYEAFCGINKYEDGQITYDQYLDLLAEPDINGESAFQLIDVREEYEIFDEENIGGENMPFSEIEKHIPNIRRDKPVVVYCQSGGRSQKVIKLLSTKYGYTNLLNFAGGIDAILRTL</sequence>
<keyword evidence="13" id="KW-0472">Membrane</keyword>
<dbReference type="InterPro" id="IPR001763">
    <property type="entry name" value="Rhodanese-like_dom"/>
</dbReference>
<comment type="similarity">
    <text evidence="1">Belongs to the HesA/MoeB/ThiF family.</text>
</comment>
<evidence type="ECO:0000256" key="10">
    <source>
        <dbReference type="ARBA" id="ARBA00075110"/>
    </source>
</evidence>
<dbReference type="GO" id="GO:0061605">
    <property type="term" value="F:molybdopterin-synthase adenylyltransferase activity"/>
    <property type="evidence" value="ECO:0007669"/>
    <property type="project" value="UniProtKB-EC"/>
</dbReference>
<evidence type="ECO:0000259" key="14">
    <source>
        <dbReference type="PROSITE" id="PS50206"/>
    </source>
</evidence>
<dbReference type="GO" id="GO:0005829">
    <property type="term" value="C:cytosol"/>
    <property type="evidence" value="ECO:0007669"/>
    <property type="project" value="TreeGrafter"/>
</dbReference>
<dbReference type="PROSITE" id="PS50206">
    <property type="entry name" value="RHODANESE_3"/>
    <property type="match status" value="1"/>
</dbReference>
<evidence type="ECO:0000313" key="16">
    <source>
        <dbReference type="Proteomes" id="UP000293162"/>
    </source>
</evidence>
<dbReference type="Proteomes" id="UP000293162">
    <property type="component" value="Unassembled WGS sequence"/>
</dbReference>
<dbReference type="InterPro" id="IPR036873">
    <property type="entry name" value="Rhodanese-like_dom_sf"/>
</dbReference>
<dbReference type="FunFam" id="3.40.50.720:FF:000033">
    <property type="entry name" value="Adenylyltransferase and sulfurtransferase MOCS3"/>
    <property type="match status" value="1"/>
</dbReference>
<comment type="catalytic activity">
    <reaction evidence="5">
        <text>[molybdopterin-synthase sulfur-carrier protein]-C-terminal Gly-Gly + ATP + H(+) = [molybdopterin-synthase sulfur-carrier protein]-C-terminal Gly-Gly-AMP + diphosphate</text>
        <dbReference type="Rhea" id="RHEA:43616"/>
        <dbReference type="Rhea" id="RHEA-COMP:12159"/>
        <dbReference type="Rhea" id="RHEA-COMP:12202"/>
        <dbReference type="ChEBI" id="CHEBI:15378"/>
        <dbReference type="ChEBI" id="CHEBI:30616"/>
        <dbReference type="ChEBI" id="CHEBI:33019"/>
        <dbReference type="ChEBI" id="CHEBI:90618"/>
        <dbReference type="ChEBI" id="CHEBI:90778"/>
        <dbReference type="EC" id="2.7.7.80"/>
    </reaction>
</comment>
<comment type="caution">
    <text evidence="15">The sequence shown here is derived from an EMBL/GenBank/DDBJ whole genome shotgun (WGS) entry which is preliminary data.</text>
</comment>
<dbReference type="PANTHER" id="PTHR10953">
    <property type="entry name" value="UBIQUITIN-ACTIVATING ENZYME E1"/>
    <property type="match status" value="1"/>
</dbReference>
<dbReference type="SUPFAM" id="SSF69572">
    <property type="entry name" value="Activating enzymes of the ubiquitin-like proteins"/>
    <property type="match status" value="1"/>
</dbReference>
<dbReference type="GO" id="GO:0008641">
    <property type="term" value="F:ubiquitin-like modifier activating enzyme activity"/>
    <property type="evidence" value="ECO:0007669"/>
    <property type="project" value="InterPro"/>
</dbReference>
<dbReference type="NCBIfam" id="NF004281">
    <property type="entry name" value="PRK05690.1"/>
    <property type="match status" value="1"/>
</dbReference>
<dbReference type="PANTHER" id="PTHR10953:SF102">
    <property type="entry name" value="ADENYLYLTRANSFERASE AND SULFURTRANSFERASE MOCS3"/>
    <property type="match status" value="1"/>
</dbReference>
<dbReference type="EMBL" id="SEWF01000014">
    <property type="protein sequence ID" value="RYU95500.1"/>
    <property type="molecule type" value="Genomic_DNA"/>
</dbReference>
<name>A0A4V1ZDA7_9BACT</name>
<evidence type="ECO:0000256" key="6">
    <source>
        <dbReference type="ARBA" id="ARBA00055169"/>
    </source>
</evidence>
<dbReference type="InterPro" id="IPR000594">
    <property type="entry name" value="ThiF_NAD_FAD-bd"/>
</dbReference>
<dbReference type="GO" id="GO:0005524">
    <property type="term" value="F:ATP binding"/>
    <property type="evidence" value="ECO:0007669"/>
    <property type="project" value="UniProtKB-KW"/>
</dbReference>
<dbReference type="AlphaFoldDB" id="A0A4V1ZDA7"/>
<evidence type="ECO:0000256" key="7">
    <source>
        <dbReference type="ARBA" id="ARBA00063809"/>
    </source>
</evidence>
<keyword evidence="13" id="KW-0812">Transmembrane</keyword>
<keyword evidence="13" id="KW-1133">Transmembrane helix</keyword>
<keyword evidence="3" id="KW-0547">Nucleotide-binding</keyword>
<proteinExistence type="inferred from homology"/>
<evidence type="ECO:0000256" key="13">
    <source>
        <dbReference type="SAM" id="Phobius"/>
    </source>
</evidence>
<protein>
    <recommendedName>
        <fullName evidence="9">Molybdopterin-synthase adenylyltransferase</fullName>
        <ecNumber evidence="8">2.7.7.80</ecNumber>
    </recommendedName>
    <alternativeName>
        <fullName evidence="12">MoaD protein adenylase</fullName>
    </alternativeName>
    <alternativeName>
        <fullName evidence="10">Molybdopterin-converting factor subunit 1 adenylase</fullName>
    </alternativeName>
    <alternativeName>
        <fullName evidence="11">Sulfur carrier protein MoaD adenylyltransferase</fullName>
    </alternativeName>
</protein>
<dbReference type="Pfam" id="PF00899">
    <property type="entry name" value="ThiF"/>
    <property type="match status" value="1"/>
</dbReference>
<dbReference type="GO" id="GO:0008146">
    <property type="term" value="F:sulfotransferase activity"/>
    <property type="evidence" value="ECO:0007669"/>
    <property type="project" value="TreeGrafter"/>
</dbReference>
<dbReference type="InterPro" id="IPR045886">
    <property type="entry name" value="ThiF/MoeB/HesA"/>
</dbReference>
<evidence type="ECO:0000256" key="4">
    <source>
        <dbReference type="ARBA" id="ARBA00022840"/>
    </source>
</evidence>
<feature type="domain" description="Rhodanese" evidence="14">
    <location>
        <begin position="283"/>
        <end position="365"/>
    </location>
</feature>
<evidence type="ECO:0000256" key="2">
    <source>
        <dbReference type="ARBA" id="ARBA00022679"/>
    </source>
</evidence>
<reference evidence="15 16" key="1">
    <citation type="submission" date="2019-02" db="EMBL/GenBank/DDBJ databases">
        <title>Bacterial novel species Emticicia sp. 17J42-9 isolated from soil.</title>
        <authorList>
            <person name="Jung H.-Y."/>
        </authorList>
    </citation>
    <scope>NUCLEOTIDE SEQUENCE [LARGE SCALE GENOMIC DNA]</scope>
    <source>
        <strain evidence="15 16">17J42-9</strain>
    </source>
</reference>
<gene>
    <name evidence="15" type="primary">moeB</name>
    <name evidence="15" type="ORF">EWM59_11435</name>
</gene>
<dbReference type="InterPro" id="IPR035985">
    <property type="entry name" value="Ubiquitin-activating_enz"/>
</dbReference>
<dbReference type="Gene3D" id="3.40.250.10">
    <property type="entry name" value="Rhodanese-like domain"/>
    <property type="match status" value="1"/>
</dbReference>
<evidence type="ECO:0000256" key="11">
    <source>
        <dbReference type="ARBA" id="ARBA00075328"/>
    </source>
</evidence>
<dbReference type="GO" id="GO:0004792">
    <property type="term" value="F:thiosulfate-cyanide sulfurtransferase activity"/>
    <property type="evidence" value="ECO:0007669"/>
    <property type="project" value="TreeGrafter"/>
</dbReference>
<evidence type="ECO:0000313" key="15">
    <source>
        <dbReference type="EMBL" id="RYU95500.1"/>
    </source>
</evidence>
<comment type="subunit">
    <text evidence="7">Homodimer. Forms a stable heterotetrameric complex of 2 MoeB and 2 MoaD during adenylation of MoaD.</text>
</comment>
<dbReference type="RefSeq" id="WP_130021106.1">
    <property type="nucleotide sequence ID" value="NZ_SEWF01000014.1"/>
</dbReference>
<dbReference type="CDD" id="cd00757">
    <property type="entry name" value="ThiF_MoeB_HesA_family"/>
    <property type="match status" value="1"/>
</dbReference>
<dbReference type="CDD" id="cd00158">
    <property type="entry name" value="RHOD"/>
    <property type="match status" value="1"/>
</dbReference>
<accession>A0A4V1ZDA7</accession>
<comment type="function">
    <text evidence="6">Catalyzes the adenylation by ATP of the carboxyl group of the C-terminal glycine of sulfur carrier protein MoaD.</text>
</comment>
<dbReference type="OrthoDB" id="9804286at2"/>
<keyword evidence="15" id="KW-0548">Nucleotidyltransferase</keyword>
<evidence type="ECO:0000256" key="9">
    <source>
        <dbReference type="ARBA" id="ARBA00073635"/>
    </source>
</evidence>
<dbReference type="EC" id="2.7.7.80" evidence="8"/>
<keyword evidence="2 15" id="KW-0808">Transferase</keyword>
<evidence type="ECO:0000256" key="1">
    <source>
        <dbReference type="ARBA" id="ARBA00009919"/>
    </source>
</evidence>
<feature type="transmembrane region" description="Helical" evidence="13">
    <location>
        <begin position="33"/>
        <end position="60"/>
    </location>
</feature>
<keyword evidence="16" id="KW-1185">Reference proteome</keyword>
<dbReference type="Pfam" id="PF00581">
    <property type="entry name" value="Rhodanese"/>
    <property type="match status" value="1"/>
</dbReference>
<evidence type="ECO:0000256" key="12">
    <source>
        <dbReference type="ARBA" id="ARBA00078531"/>
    </source>
</evidence>
<dbReference type="Gene3D" id="3.40.50.720">
    <property type="entry name" value="NAD(P)-binding Rossmann-like Domain"/>
    <property type="match status" value="1"/>
</dbReference>
<organism evidence="15 16">
    <name type="scientific">Emticicia agri</name>
    <dbReference type="NCBI Taxonomy" id="2492393"/>
    <lineage>
        <taxon>Bacteria</taxon>
        <taxon>Pseudomonadati</taxon>
        <taxon>Bacteroidota</taxon>
        <taxon>Cytophagia</taxon>
        <taxon>Cytophagales</taxon>
        <taxon>Leadbetterellaceae</taxon>
        <taxon>Emticicia</taxon>
    </lineage>
</organism>
<evidence type="ECO:0000256" key="3">
    <source>
        <dbReference type="ARBA" id="ARBA00022741"/>
    </source>
</evidence>